<accession>A0ABV7WRA9</accession>
<dbReference type="Proteomes" id="UP001595710">
    <property type="component" value="Unassembled WGS sequence"/>
</dbReference>
<evidence type="ECO:0008006" key="4">
    <source>
        <dbReference type="Google" id="ProtNLM"/>
    </source>
</evidence>
<gene>
    <name evidence="2" type="ORF">ACFOND_04875</name>
</gene>
<reference evidence="3" key="1">
    <citation type="journal article" date="2019" name="Int. J. Syst. Evol. Microbiol.">
        <title>The Global Catalogue of Microorganisms (GCM) 10K type strain sequencing project: providing services to taxonomists for standard genome sequencing and annotation.</title>
        <authorList>
            <consortium name="The Broad Institute Genomics Platform"/>
            <consortium name="The Broad Institute Genome Sequencing Center for Infectious Disease"/>
            <person name="Wu L."/>
            <person name="Ma J."/>
        </authorList>
    </citation>
    <scope>NUCLEOTIDE SEQUENCE [LARGE SCALE GENOMIC DNA]</scope>
    <source>
        <strain evidence="3">CECT 8288</strain>
    </source>
</reference>
<evidence type="ECO:0000313" key="2">
    <source>
        <dbReference type="EMBL" id="MFC3700968.1"/>
    </source>
</evidence>
<dbReference type="RefSeq" id="WP_216000907.1">
    <property type="nucleotide sequence ID" value="NZ_JBHRYN010000007.1"/>
</dbReference>
<keyword evidence="1" id="KW-1133">Transmembrane helix</keyword>
<evidence type="ECO:0000313" key="3">
    <source>
        <dbReference type="Proteomes" id="UP001595710"/>
    </source>
</evidence>
<evidence type="ECO:0000256" key="1">
    <source>
        <dbReference type="SAM" id="Phobius"/>
    </source>
</evidence>
<sequence>MDNLLEFHWWYILIAVIIFAIVKRGKGGVVTKRYEAKLVAVEPSFQGCKTEATYAVFKEGRPDHINIEIDNLPIAAGEEVELLMDGQRFARVKVNRRSSIDFDHWSDETTSFPVVSGGEDLCVRFQGSDLFKGTFS</sequence>
<keyword evidence="1" id="KW-0472">Membrane</keyword>
<proteinExistence type="predicted"/>
<comment type="caution">
    <text evidence="2">The sequence shown here is derived from an EMBL/GenBank/DDBJ whole genome shotgun (WGS) entry which is preliminary data.</text>
</comment>
<dbReference type="EMBL" id="JBHRYN010000007">
    <property type="protein sequence ID" value="MFC3700968.1"/>
    <property type="molecule type" value="Genomic_DNA"/>
</dbReference>
<protein>
    <recommendedName>
        <fullName evidence="4">Cupredoxin-like domain-containing protein</fullName>
    </recommendedName>
</protein>
<feature type="transmembrane region" description="Helical" evidence="1">
    <location>
        <begin position="6"/>
        <end position="22"/>
    </location>
</feature>
<organism evidence="2 3">
    <name type="scientific">Reinekea marina</name>
    <dbReference type="NCBI Taxonomy" id="1310421"/>
    <lineage>
        <taxon>Bacteria</taxon>
        <taxon>Pseudomonadati</taxon>
        <taxon>Pseudomonadota</taxon>
        <taxon>Gammaproteobacteria</taxon>
        <taxon>Oceanospirillales</taxon>
        <taxon>Saccharospirillaceae</taxon>
        <taxon>Reinekea</taxon>
    </lineage>
</organism>
<keyword evidence="1" id="KW-0812">Transmembrane</keyword>
<name>A0ABV7WRA9_9GAMM</name>
<keyword evidence="3" id="KW-1185">Reference proteome</keyword>